<dbReference type="KEGG" id="vg:65122721"/>
<accession>A0A5Q2WI06</accession>
<dbReference type="RefSeq" id="YP_010104772.1">
    <property type="nucleotide sequence ID" value="NC_055822.1"/>
</dbReference>
<sequence>MNMTRRAYAASLGLAKADARGRMSAEAHAAIAKAEGEGKVFSDTNATPRKVVASAPKAGQFDAKTVRAWAASKGLTVSARGRLSAEVLAAYKADNPDVKPAEPGVHVKVTGKDVRPHAAPTRSSRTEYTAWYGNKRIVLSEREVCKCGYSLSHCHCGSPVVLGMDVEVHTR</sequence>
<dbReference type="Pfam" id="PF23359">
    <property type="entry name" value="Lsr2_DNA-bd"/>
    <property type="match status" value="1"/>
</dbReference>
<evidence type="ECO:0000313" key="4">
    <source>
        <dbReference type="EMBL" id="QGH76517.1"/>
    </source>
</evidence>
<feature type="domain" description="Lsr2 DNA-binding" evidence="2">
    <location>
        <begin position="62"/>
        <end position="93"/>
    </location>
</feature>
<keyword evidence="1" id="KW-0238">DNA-binding</keyword>
<dbReference type="Proteomes" id="UP000375470">
    <property type="component" value="Segment"/>
</dbReference>
<dbReference type="Gene3D" id="4.10.320.10">
    <property type="entry name" value="E3-binding domain"/>
    <property type="match status" value="1"/>
</dbReference>
<gene>
    <name evidence="3" type="primary">7</name>
    <name evidence="4" type="synonym">245</name>
    <name evidence="4" type="ORF">SEA_DAUBENSKI_252</name>
    <name evidence="3" type="ORF">SEA_DAUBENSKI_8</name>
</gene>
<organism evidence="3 5">
    <name type="scientific">Streptomyces phage Daubenski</name>
    <dbReference type="NCBI Taxonomy" id="2653725"/>
    <lineage>
        <taxon>Viruses</taxon>
        <taxon>Duplodnaviria</taxon>
        <taxon>Heunggongvirae</taxon>
        <taxon>Uroviricota</taxon>
        <taxon>Caudoviricetes</taxon>
        <taxon>Stanwilliamsviridae</taxon>
        <taxon>Boydwoodruffvirinae</taxon>
        <taxon>Samistivirus</taxon>
        <taxon>Samistivirus daubenski</taxon>
    </lineage>
</organism>
<dbReference type="InterPro" id="IPR036625">
    <property type="entry name" value="E3-bd_dom_sf"/>
</dbReference>
<reference evidence="3 5" key="1">
    <citation type="submission" date="2019-09" db="EMBL/GenBank/DDBJ databases">
        <authorList>
            <person name="Cummings J.R."/>
            <person name="Eaglin Z.M."/>
            <person name="Kluemper A.J."/>
            <person name="Powell E.A."/>
            <person name="Stamm J."/>
            <person name="Thompson S.A."/>
            <person name="Tolsma S."/>
            <person name="Caruso S.M."/>
            <person name="Garlena R.A."/>
            <person name="Russell D.A."/>
            <person name="Pope W.H."/>
            <person name="Jacobs-Se D."/>
            <person name="Hatfull G.F."/>
        </authorList>
    </citation>
    <scope>NUCLEOTIDE SEQUENCE [LARGE SCALE GENOMIC DNA]</scope>
</reference>
<evidence type="ECO:0000259" key="2">
    <source>
        <dbReference type="Pfam" id="PF23359"/>
    </source>
</evidence>
<proteinExistence type="predicted"/>
<dbReference type="EMBL" id="MN444876">
    <property type="protein sequence ID" value="QGH76517.1"/>
    <property type="molecule type" value="Genomic_DNA"/>
</dbReference>
<keyword evidence="5" id="KW-1185">Reference proteome</keyword>
<dbReference type="GeneID" id="65122721"/>
<evidence type="ECO:0000313" key="3">
    <source>
        <dbReference type="EMBL" id="QGH76319.1"/>
    </source>
</evidence>
<dbReference type="InterPro" id="IPR055370">
    <property type="entry name" value="Lsr2_DNA-bd"/>
</dbReference>
<dbReference type="GO" id="GO:0003677">
    <property type="term" value="F:DNA binding"/>
    <property type="evidence" value="ECO:0007669"/>
    <property type="project" value="UniProtKB-KW"/>
</dbReference>
<evidence type="ECO:0000256" key="1">
    <source>
        <dbReference type="ARBA" id="ARBA00023125"/>
    </source>
</evidence>
<name>A0A5Q2WI06_9CAUD</name>
<dbReference type="EMBL" id="MN444876">
    <property type="protein sequence ID" value="QGH76319.1"/>
    <property type="molecule type" value="Genomic_DNA"/>
</dbReference>
<protein>
    <submittedName>
        <fullName evidence="3">Lsr2-like DNA bridging protein</fullName>
    </submittedName>
</protein>
<dbReference type="GO" id="GO:0016746">
    <property type="term" value="F:acyltransferase activity"/>
    <property type="evidence" value="ECO:0007669"/>
    <property type="project" value="InterPro"/>
</dbReference>
<evidence type="ECO:0000313" key="5">
    <source>
        <dbReference type="Proteomes" id="UP000375470"/>
    </source>
</evidence>